<sequence>MSMRVCREVDLRFAITLHFKPVTNVFWCSLNQFFRFQVSRFMFEGREIKLCPSCAAFITMNPGYAGRTELPDNLKALFRPMSMMVPDYKLIAEVILYSEGFESSKTLALKMTQMYKLCSEQLSRQDHYDFGMRALKSVLVMAGALKRENADKPEDVVLIRALKDSNLPKFLVQDAVLFQVNFSNILIRGPAILQDLFPGVVLPEHDYGHFQAVIEEVTASFGLQVVPQQVTKVIQFYETLLVRHGVMLVGPTGGGKTTVYKILAKTLGNLHAEGLGEENPVYQPVKSYVLNPKSITMGELYGEVNAATLEWHDGLMAFVVRQTCVDQTADHQWIICDGPVDALWIENMNTVLDDNKMLCLANSERIKLTQYVHMLFEVADLAVASP</sequence>
<evidence type="ECO:0000259" key="1">
    <source>
        <dbReference type="Pfam" id="PF12774"/>
    </source>
</evidence>
<evidence type="ECO:0000313" key="2">
    <source>
        <dbReference type="EMBL" id="VDN26993.1"/>
    </source>
</evidence>
<dbReference type="GO" id="GO:0005524">
    <property type="term" value="F:ATP binding"/>
    <property type="evidence" value="ECO:0007669"/>
    <property type="project" value="InterPro"/>
</dbReference>
<evidence type="ECO:0000313" key="3">
    <source>
        <dbReference type="Proteomes" id="UP000281553"/>
    </source>
</evidence>
<accession>A0A3P7MT10</accession>
<dbReference type="EMBL" id="UYRU01076488">
    <property type="protein sequence ID" value="VDN26993.1"/>
    <property type="molecule type" value="Genomic_DNA"/>
</dbReference>
<feature type="domain" description="Dynein heavy chain hydrolytic ATP-binding dynein motor region" evidence="1">
    <location>
        <begin position="35"/>
        <end position="257"/>
    </location>
</feature>
<dbReference type="Proteomes" id="UP000281553">
    <property type="component" value="Unassembled WGS sequence"/>
</dbReference>
<protein>
    <recommendedName>
        <fullName evidence="1">Dynein heavy chain hydrolytic ATP-binding dynein motor region domain-containing protein</fullName>
    </recommendedName>
</protein>
<dbReference type="PANTHER" id="PTHR22878">
    <property type="entry name" value="DYNEIN HEAVY CHAIN 6, AXONEMAL-LIKE-RELATED"/>
    <property type="match status" value="1"/>
</dbReference>
<dbReference type="InterPro" id="IPR026983">
    <property type="entry name" value="DHC"/>
</dbReference>
<dbReference type="InterPro" id="IPR043157">
    <property type="entry name" value="Dynein_AAA1S"/>
</dbReference>
<dbReference type="PANTHER" id="PTHR22878:SF68">
    <property type="entry name" value="DYNEIN HEAVY CHAIN 6, AXONEMAL-LIKE"/>
    <property type="match status" value="1"/>
</dbReference>
<dbReference type="AlphaFoldDB" id="A0A3P7MT10"/>
<dbReference type="Pfam" id="PF12774">
    <property type="entry name" value="AAA_6"/>
    <property type="match status" value="1"/>
</dbReference>
<dbReference type="Gene3D" id="3.40.50.300">
    <property type="entry name" value="P-loop containing nucleotide triphosphate hydrolases"/>
    <property type="match status" value="2"/>
</dbReference>
<reference evidence="2 3" key="1">
    <citation type="submission" date="2018-11" db="EMBL/GenBank/DDBJ databases">
        <authorList>
            <consortium name="Pathogen Informatics"/>
        </authorList>
    </citation>
    <scope>NUCLEOTIDE SEQUENCE [LARGE SCALE GENOMIC DNA]</scope>
</reference>
<dbReference type="InterPro" id="IPR027417">
    <property type="entry name" value="P-loop_NTPase"/>
</dbReference>
<name>A0A3P7MT10_DIBLA</name>
<organism evidence="2 3">
    <name type="scientific">Dibothriocephalus latus</name>
    <name type="common">Fish tapeworm</name>
    <name type="synonym">Diphyllobothrium latum</name>
    <dbReference type="NCBI Taxonomy" id="60516"/>
    <lineage>
        <taxon>Eukaryota</taxon>
        <taxon>Metazoa</taxon>
        <taxon>Spiralia</taxon>
        <taxon>Lophotrochozoa</taxon>
        <taxon>Platyhelminthes</taxon>
        <taxon>Cestoda</taxon>
        <taxon>Eucestoda</taxon>
        <taxon>Diphyllobothriidea</taxon>
        <taxon>Diphyllobothriidae</taxon>
        <taxon>Dibothriocephalus</taxon>
    </lineage>
</organism>
<dbReference type="GO" id="GO:0051959">
    <property type="term" value="F:dynein light intermediate chain binding"/>
    <property type="evidence" value="ECO:0007669"/>
    <property type="project" value="InterPro"/>
</dbReference>
<dbReference type="SUPFAM" id="SSF52540">
    <property type="entry name" value="P-loop containing nucleoside triphosphate hydrolases"/>
    <property type="match status" value="2"/>
</dbReference>
<keyword evidence="3" id="KW-1185">Reference proteome</keyword>
<dbReference type="OrthoDB" id="5593012at2759"/>
<gene>
    <name evidence="2" type="ORF">DILT_LOCUS14918</name>
</gene>
<feature type="non-terminal residue" evidence="2">
    <location>
        <position position="386"/>
    </location>
</feature>
<dbReference type="InterPro" id="IPR035699">
    <property type="entry name" value="AAA_6"/>
</dbReference>
<dbReference type="GO" id="GO:0007018">
    <property type="term" value="P:microtubule-based movement"/>
    <property type="evidence" value="ECO:0007669"/>
    <property type="project" value="InterPro"/>
</dbReference>
<proteinExistence type="predicted"/>
<dbReference type="GO" id="GO:0045505">
    <property type="term" value="F:dynein intermediate chain binding"/>
    <property type="evidence" value="ECO:0007669"/>
    <property type="project" value="InterPro"/>
</dbReference>
<dbReference type="GO" id="GO:0030286">
    <property type="term" value="C:dynein complex"/>
    <property type="evidence" value="ECO:0007669"/>
    <property type="project" value="InterPro"/>
</dbReference>
<dbReference type="Gene3D" id="1.10.8.710">
    <property type="match status" value="1"/>
</dbReference>
<dbReference type="FunFam" id="1.10.8.710:FF:000004">
    <property type="entry name" value="Dynein axonemal heavy chain 6"/>
    <property type="match status" value="1"/>
</dbReference>